<sequence>MEFGLATSATPQSHHLLPSQIIYNSLTVTRKQLNDATEQLAVESDEDTFIVHPAPGDASQLANWTGPINGSAPRSNICKLSLPDPVRRGDPRAPRVPERYPVGEQDLSACTAPVHGAAVPRATRPC</sequence>
<organism evidence="2 3">
    <name type="scientific">Cyclocybe aegerita</name>
    <name type="common">Black poplar mushroom</name>
    <name type="synonym">Agrocybe aegerita</name>
    <dbReference type="NCBI Taxonomy" id="1973307"/>
    <lineage>
        <taxon>Eukaryota</taxon>
        <taxon>Fungi</taxon>
        <taxon>Dikarya</taxon>
        <taxon>Basidiomycota</taxon>
        <taxon>Agaricomycotina</taxon>
        <taxon>Agaricomycetes</taxon>
        <taxon>Agaricomycetidae</taxon>
        <taxon>Agaricales</taxon>
        <taxon>Agaricineae</taxon>
        <taxon>Bolbitiaceae</taxon>
        <taxon>Cyclocybe</taxon>
    </lineage>
</organism>
<evidence type="ECO:0000256" key="1">
    <source>
        <dbReference type="SAM" id="MobiDB-lite"/>
    </source>
</evidence>
<protein>
    <submittedName>
        <fullName evidence="2">Uncharacterized protein</fullName>
    </submittedName>
</protein>
<dbReference type="Proteomes" id="UP000467700">
    <property type="component" value="Unassembled WGS sequence"/>
</dbReference>
<keyword evidence="3" id="KW-1185">Reference proteome</keyword>
<proteinExistence type="predicted"/>
<evidence type="ECO:0000313" key="2">
    <source>
        <dbReference type="EMBL" id="CAA7267469.1"/>
    </source>
</evidence>
<dbReference type="EMBL" id="CACVBS010000060">
    <property type="protein sequence ID" value="CAA7267469.1"/>
    <property type="molecule type" value="Genomic_DNA"/>
</dbReference>
<feature type="region of interest" description="Disordered" evidence="1">
    <location>
        <begin position="75"/>
        <end position="104"/>
    </location>
</feature>
<gene>
    <name evidence="2" type="ORF">AAE3_LOCUS9757</name>
</gene>
<accession>A0A8S0VSN2</accession>
<feature type="compositionally biased region" description="Basic and acidic residues" evidence="1">
    <location>
        <begin position="85"/>
        <end position="98"/>
    </location>
</feature>
<reference evidence="2 3" key="1">
    <citation type="submission" date="2020-01" db="EMBL/GenBank/DDBJ databases">
        <authorList>
            <person name="Gupta K D."/>
        </authorList>
    </citation>
    <scope>NUCLEOTIDE SEQUENCE [LARGE SCALE GENOMIC DNA]</scope>
</reference>
<evidence type="ECO:0000313" key="3">
    <source>
        <dbReference type="Proteomes" id="UP000467700"/>
    </source>
</evidence>
<dbReference type="AlphaFoldDB" id="A0A8S0VSN2"/>
<comment type="caution">
    <text evidence="2">The sequence shown here is derived from an EMBL/GenBank/DDBJ whole genome shotgun (WGS) entry which is preliminary data.</text>
</comment>
<name>A0A8S0VSN2_CYCAE</name>